<evidence type="ECO:0008006" key="4">
    <source>
        <dbReference type="Google" id="ProtNLM"/>
    </source>
</evidence>
<feature type="region of interest" description="Disordered" evidence="1">
    <location>
        <begin position="27"/>
        <end position="47"/>
    </location>
</feature>
<gene>
    <name evidence="2" type="ORF">PZE19_28125</name>
</gene>
<dbReference type="RefSeq" id="WP_277863924.1">
    <property type="nucleotide sequence ID" value="NZ_JARRAG010000002.1"/>
</dbReference>
<dbReference type="PROSITE" id="PS51257">
    <property type="entry name" value="PROKAR_LIPOPROTEIN"/>
    <property type="match status" value="1"/>
</dbReference>
<proteinExistence type="predicted"/>
<evidence type="ECO:0000313" key="3">
    <source>
        <dbReference type="Proteomes" id="UP001216907"/>
    </source>
</evidence>
<sequence length="169" mass="18821">MTSRTPAFCLTTALLLAIGGCEEPRQVKGSKKKNAVAHGAAPSAEKKEPEFIVGKRTTDIRRVEPEVAQGANVIEKPKITAKDPITLQGNAYVTMIGQTSILQIQHAMNLYQAANDRLPKDYDEFMAEIIKANNIALPKLPHYQEYGYDEVQHKLVILEYPDRKNNPGY</sequence>
<keyword evidence="3" id="KW-1185">Reference proteome</keyword>
<organism evidence="2 3">
    <name type="scientific">Paludisphaera mucosa</name>
    <dbReference type="NCBI Taxonomy" id="3030827"/>
    <lineage>
        <taxon>Bacteria</taxon>
        <taxon>Pseudomonadati</taxon>
        <taxon>Planctomycetota</taxon>
        <taxon>Planctomycetia</taxon>
        <taxon>Isosphaerales</taxon>
        <taxon>Isosphaeraceae</taxon>
        <taxon>Paludisphaera</taxon>
    </lineage>
</organism>
<protein>
    <recommendedName>
        <fullName evidence="4">Lipoprotein</fullName>
    </recommendedName>
</protein>
<dbReference type="Proteomes" id="UP001216907">
    <property type="component" value="Unassembled WGS sequence"/>
</dbReference>
<name>A0ABT6FJ83_9BACT</name>
<dbReference type="EMBL" id="JARRAG010000002">
    <property type="protein sequence ID" value="MDG3007650.1"/>
    <property type="molecule type" value="Genomic_DNA"/>
</dbReference>
<comment type="caution">
    <text evidence="2">The sequence shown here is derived from an EMBL/GenBank/DDBJ whole genome shotgun (WGS) entry which is preliminary data.</text>
</comment>
<evidence type="ECO:0000256" key="1">
    <source>
        <dbReference type="SAM" id="MobiDB-lite"/>
    </source>
</evidence>
<accession>A0ABT6FJ83</accession>
<evidence type="ECO:0000313" key="2">
    <source>
        <dbReference type="EMBL" id="MDG3007650.1"/>
    </source>
</evidence>
<reference evidence="2 3" key="1">
    <citation type="submission" date="2023-03" db="EMBL/GenBank/DDBJ databases">
        <title>Paludisphaera mucosa sp. nov. a novel planctomycete from northern fen.</title>
        <authorList>
            <person name="Ivanova A."/>
        </authorList>
    </citation>
    <scope>NUCLEOTIDE SEQUENCE [LARGE SCALE GENOMIC DNA]</scope>
    <source>
        <strain evidence="2 3">Pla2</strain>
    </source>
</reference>